<evidence type="ECO:0000313" key="1">
    <source>
        <dbReference type="EMBL" id="CAI9971249.1"/>
    </source>
</evidence>
<reference evidence="2 3" key="2">
    <citation type="submission" date="2024-07" db="EMBL/GenBank/DDBJ databases">
        <authorList>
            <person name="Akdeniz Z."/>
        </authorList>
    </citation>
    <scope>NUCLEOTIDE SEQUENCE [LARGE SCALE GENOMIC DNA]</scope>
</reference>
<comment type="caution">
    <text evidence="1">The sequence shown here is derived from an EMBL/GenBank/DDBJ whole genome shotgun (WGS) entry which is preliminary data.</text>
</comment>
<keyword evidence="3" id="KW-1185">Reference proteome</keyword>
<reference evidence="1" key="1">
    <citation type="submission" date="2023-06" db="EMBL/GenBank/DDBJ databases">
        <authorList>
            <person name="Kurt Z."/>
        </authorList>
    </citation>
    <scope>NUCLEOTIDE SEQUENCE</scope>
</reference>
<proteinExistence type="predicted"/>
<name>A0AA86R3Z6_9EUKA</name>
<dbReference type="EMBL" id="CAXDID020000034">
    <property type="protein sequence ID" value="CAL5995985.1"/>
    <property type="molecule type" value="Genomic_DNA"/>
</dbReference>
<evidence type="ECO:0000313" key="2">
    <source>
        <dbReference type="EMBL" id="CAL5995985.1"/>
    </source>
</evidence>
<evidence type="ECO:0000313" key="3">
    <source>
        <dbReference type="Proteomes" id="UP001642409"/>
    </source>
</evidence>
<gene>
    <name evidence="2" type="ORF">HINF_LOCUS14437</name>
    <name evidence="1" type="ORF">HINF_LOCUS58894</name>
</gene>
<dbReference type="EMBL" id="CATOUU010001090">
    <property type="protein sequence ID" value="CAI9971249.1"/>
    <property type="molecule type" value="Genomic_DNA"/>
</dbReference>
<organism evidence="1">
    <name type="scientific">Hexamita inflata</name>
    <dbReference type="NCBI Taxonomy" id="28002"/>
    <lineage>
        <taxon>Eukaryota</taxon>
        <taxon>Metamonada</taxon>
        <taxon>Diplomonadida</taxon>
        <taxon>Hexamitidae</taxon>
        <taxon>Hexamitinae</taxon>
        <taxon>Hexamita</taxon>
    </lineage>
</organism>
<sequence>MMLKSASNISVRKLPEYLMDDAIEELPFELLKSRDDLERLIYKFDSNKKDDMYHQFGSLSIQELSNTLKGTNNKQEQRPTRPVQTSANEIRQHYTKVRMTSIQNQVELNPFRRLTDSLIKPEHKQQSVNKQIIEDKAKKQKEKNAQKPFVVNYHFGENLQASKSQFKEKRVSNKQQQVTSAYSKMKGFNLFSVSVDQKQFQ</sequence>
<accession>A0AA86R3Z6</accession>
<dbReference type="Proteomes" id="UP001642409">
    <property type="component" value="Unassembled WGS sequence"/>
</dbReference>
<dbReference type="AlphaFoldDB" id="A0AA86R3Z6"/>
<protein>
    <submittedName>
        <fullName evidence="2">Hypothetical_protein</fullName>
    </submittedName>
</protein>